<comment type="subunit">
    <text evidence="6">Homodimer.</text>
</comment>
<comment type="subcellular location">
    <subcellularLocation>
        <location evidence="6">Mitochondrion</location>
    </subcellularLocation>
</comment>
<protein>
    <recommendedName>
        <fullName evidence="6">Glycoprotease 1</fullName>
    </recommendedName>
</protein>
<evidence type="ECO:0000256" key="1">
    <source>
        <dbReference type="ARBA" id="ARBA00022679"/>
    </source>
</evidence>
<evidence type="ECO:0000256" key="2">
    <source>
        <dbReference type="ARBA" id="ARBA00022694"/>
    </source>
</evidence>
<evidence type="ECO:0000256" key="5">
    <source>
        <dbReference type="ARBA" id="ARBA00048117"/>
    </source>
</evidence>
<dbReference type="InterPro" id="IPR043129">
    <property type="entry name" value="ATPase_NBD"/>
</dbReference>
<sequence>MHLPVARVHQRLMLTLRALAAARTRRAASAAAAALLPPPLPPPHLAPPHCAASTTARSATATSDSAPLPATAHAGLVLGIESSCDDTGVAVVTASGRVLGESLATQAEVHAAWGGVVPKLAQEAHEAAIDGCVEAALAAAGVAPGQLSAVAVTIGPGLSLCLRVGVLKARQLAAQHQLPLIPVHHMEAHALVARLGATRFAAVAAAQEAAAGPAAVAAAAAAAAEPAAAAAAAEPAEAEPAAAAAGPHVEFPFLCLLISGGHNLLLLVEGIGQYVQLGTTLDDALGEAYDKVARLLGLDLMPSGGAALEAFAARGDPKGVPLTVPMRGRPSCDFSYAGLKTAVRLQIEERCPEPTADNEQVRADIAASFQRVAVQHLEERCRRAVQWARESHPEVRHLVVAGGVAANRYVGSRLTAVAAEGGLELVCPPPRLCTDNGVMVAWAGVERMQLGLMEPPPATSAPAEGEWVDLRPRWPLTDRKDPRSHSAPRSAKKKRVFTSLTQLMAQQQQAQQLERQQGDAAAAEQRTQEEQAAAGSAP</sequence>
<feature type="region of interest" description="Disordered" evidence="7">
    <location>
        <begin position="453"/>
        <end position="538"/>
    </location>
</feature>
<dbReference type="GO" id="GO:0005739">
    <property type="term" value="C:mitochondrion"/>
    <property type="evidence" value="ECO:0007669"/>
    <property type="project" value="UniProtKB-SubCell"/>
</dbReference>
<dbReference type="SUPFAM" id="SSF53067">
    <property type="entry name" value="Actin-like ATPase domain"/>
    <property type="match status" value="1"/>
</dbReference>
<dbReference type="Proteomes" id="UP000239649">
    <property type="component" value="Unassembled WGS sequence"/>
</dbReference>
<dbReference type="PRINTS" id="PR00789">
    <property type="entry name" value="OSIALOPTASE"/>
</dbReference>
<proteinExistence type="inferred from homology"/>
<feature type="compositionally biased region" description="Basic and acidic residues" evidence="7">
    <location>
        <begin position="468"/>
        <end position="484"/>
    </location>
</feature>
<evidence type="ECO:0000313" key="9">
    <source>
        <dbReference type="EMBL" id="PSC71008.1"/>
    </source>
</evidence>
<name>A0A2P6VAB2_9CHLO</name>
<comment type="cofactor">
    <cofactor evidence="6">
        <name>a divalent metal cation</name>
        <dbReference type="ChEBI" id="CHEBI:60240"/>
    </cofactor>
    <text evidence="6">Binds 1 divalent metal cation per subunit.</text>
</comment>
<evidence type="ECO:0000313" key="10">
    <source>
        <dbReference type="Proteomes" id="UP000239649"/>
    </source>
</evidence>
<comment type="caution">
    <text evidence="9">The sequence shown here is derived from an EMBL/GenBank/DDBJ whole genome shotgun (WGS) entry which is preliminary data.</text>
</comment>
<keyword evidence="1 6" id="KW-0808">Transferase</keyword>
<feature type="compositionally biased region" description="Low complexity" evidence="7">
    <location>
        <begin position="502"/>
        <end position="538"/>
    </location>
</feature>
<dbReference type="InterPro" id="IPR000905">
    <property type="entry name" value="Gcp-like_dom"/>
</dbReference>
<feature type="region of interest" description="Disordered" evidence="7">
    <location>
        <begin position="39"/>
        <end position="66"/>
    </location>
</feature>
<dbReference type="GO" id="GO:0046872">
    <property type="term" value="F:metal ion binding"/>
    <property type="evidence" value="ECO:0007669"/>
    <property type="project" value="UniProtKB-KW"/>
</dbReference>
<evidence type="ECO:0000256" key="4">
    <source>
        <dbReference type="ARBA" id="ARBA00023315"/>
    </source>
</evidence>
<dbReference type="GO" id="GO:0008233">
    <property type="term" value="F:peptidase activity"/>
    <property type="evidence" value="ECO:0007669"/>
    <property type="project" value="UniProtKB-KW"/>
</dbReference>
<keyword evidence="6" id="KW-0496">Mitochondrion</keyword>
<reference evidence="9 10" key="1">
    <citation type="journal article" date="2018" name="Plant J.">
        <title>Genome sequences of Chlorella sorokiniana UTEX 1602 and Micractinium conductrix SAG 241.80: implications to maltose excretion by a green alga.</title>
        <authorList>
            <person name="Arriola M.B."/>
            <person name="Velmurugan N."/>
            <person name="Zhang Y."/>
            <person name="Plunkett M.H."/>
            <person name="Hondzo H."/>
            <person name="Barney B.M."/>
        </authorList>
    </citation>
    <scope>NUCLEOTIDE SEQUENCE [LARGE SCALE GENOMIC DNA]</scope>
    <source>
        <strain evidence="9 10">SAG 241.80</strain>
    </source>
</reference>
<dbReference type="PANTHER" id="PTHR11735">
    <property type="entry name" value="TRNA N6-ADENOSINE THREONYLCARBAMOYLTRANSFERASE"/>
    <property type="match status" value="1"/>
</dbReference>
<evidence type="ECO:0000259" key="8">
    <source>
        <dbReference type="Pfam" id="PF00814"/>
    </source>
</evidence>
<keyword evidence="2 6" id="KW-0819">tRNA processing</keyword>
<dbReference type="HAMAP" id="MF_01445">
    <property type="entry name" value="TsaD"/>
    <property type="match status" value="1"/>
</dbReference>
<evidence type="ECO:0000256" key="3">
    <source>
        <dbReference type="ARBA" id="ARBA00022723"/>
    </source>
</evidence>
<dbReference type="CDD" id="cd24134">
    <property type="entry name" value="ASKHA_NBD_OSGEPL1_QRI7_euk"/>
    <property type="match status" value="1"/>
</dbReference>
<evidence type="ECO:0000256" key="7">
    <source>
        <dbReference type="SAM" id="MobiDB-lite"/>
    </source>
</evidence>
<dbReference type="PANTHER" id="PTHR11735:SF6">
    <property type="entry name" value="TRNA N6-ADENOSINE THREONYLCARBAMOYLTRANSFERASE, MITOCHONDRIAL"/>
    <property type="match status" value="1"/>
</dbReference>
<dbReference type="GO" id="GO:0061711">
    <property type="term" value="F:tRNA N(6)-L-threonylcarbamoyladenine synthase activity"/>
    <property type="evidence" value="ECO:0007669"/>
    <property type="project" value="UniProtKB-EC"/>
</dbReference>
<feature type="domain" description="Gcp-like" evidence="8">
    <location>
        <begin position="247"/>
        <end position="442"/>
    </location>
</feature>
<organism evidence="9 10">
    <name type="scientific">Micractinium conductrix</name>
    <dbReference type="NCBI Taxonomy" id="554055"/>
    <lineage>
        <taxon>Eukaryota</taxon>
        <taxon>Viridiplantae</taxon>
        <taxon>Chlorophyta</taxon>
        <taxon>core chlorophytes</taxon>
        <taxon>Trebouxiophyceae</taxon>
        <taxon>Chlorellales</taxon>
        <taxon>Chlorellaceae</taxon>
        <taxon>Chlorella clade</taxon>
        <taxon>Micractinium</taxon>
    </lineage>
</organism>
<comment type="function">
    <text evidence="6">Required for the formation of a threonylcarbamoyl group on adenosine at position 37 (t(6)A37) in mitochondrial tRNAs that read codons beginning with adenine. Probably involved in the transfer of the threonylcarbamoyl moiety of threonylcarbamoyl-AMP (TC-AMP) to the N6 group of A37. Involved in mitochondrial genome maintenance.</text>
</comment>
<dbReference type="AlphaFoldDB" id="A0A2P6VAB2"/>
<dbReference type="Pfam" id="PF00814">
    <property type="entry name" value="TsaD"/>
    <property type="match status" value="2"/>
</dbReference>
<dbReference type="OrthoDB" id="10259622at2759"/>
<accession>A0A2P6VAB2</accession>
<keyword evidence="4 6" id="KW-0012">Acyltransferase</keyword>
<gene>
    <name evidence="6" type="primary">GCP1</name>
    <name evidence="9" type="ORF">C2E20_5597</name>
</gene>
<feature type="domain" description="Gcp-like" evidence="8">
    <location>
        <begin position="98"/>
        <end position="197"/>
    </location>
</feature>
<evidence type="ECO:0000256" key="6">
    <source>
        <dbReference type="HAMAP-Rule" id="MF_03179"/>
    </source>
</evidence>
<keyword evidence="3 6" id="KW-0479">Metal-binding</keyword>
<comment type="catalytic activity">
    <reaction evidence="5 6">
        <text>L-threonylcarbamoyladenylate + adenosine(37) in tRNA = N(6)-L-threonylcarbamoyladenosine(37) in tRNA + AMP + H(+)</text>
        <dbReference type="Rhea" id="RHEA:37059"/>
        <dbReference type="Rhea" id="RHEA-COMP:10162"/>
        <dbReference type="Rhea" id="RHEA-COMP:10163"/>
        <dbReference type="ChEBI" id="CHEBI:15378"/>
        <dbReference type="ChEBI" id="CHEBI:73682"/>
        <dbReference type="ChEBI" id="CHEBI:74411"/>
        <dbReference type="ChEBI" id="CHEBI:74418"/>
        <dbReference type="ChEBI" id="CHEBI:456215"/>
        <dbReference type="EC" id="2.3.1.234"/>
    </reaction>
</comment>
<dbReference type="GO" id="GO:0002949">
    <property type="term" value="P:tRNA threonylcarbamoyladenosine modification"/>
    <property type="evidence" value="ECO:0007669"/>
    <property type="project" value="UniProtKB-UniRule"/>
</dbReference>
<feature type="compositionally biased region" description="Low complexity" evidence="7">
    <location>
        <begin position="47"/>
        <end position="66"/>
    </location>
</feature>
<dbReference type="GO" id="GO:0006508">
    <property type="term" value="P:proteolysis"/>
    <property type="evidence" value="ECO:0007669"/>
    <property type="project" value="UniProtKB-KW"/>
</dbReference>
<dbReference type="FunFam" id="3.30.420.40:FF:000133">
    <property type="entry name" value="Probable tRNA N6-adenosine threonylcarbamoyltransferase, mitochondrial"/>
    <property type="match status" value="1"/>
</dbReference>
<dbReference type="EMBL" id="LHPF02000016">
    <property type="protein sequence ID" value="PSC71008.1"/>
    <property type="molecule type" value="Genomic_DNA"/>
</dbReference>
<dbReference type="Gene3D" id="3.30.420.40">
    <property type="match status" value="2"/>
</dbReference>
<dbReference type="STRING" id="554055.A0A2P6VAB2"/>
<comment type="similarity">
    <text evidence="6">Belongs to the KAE1 / TsaD family.</text>
</comment>
<dbReference type="InterPro" id="IPR017861">
    <property type="entry name" value="KAE1/TsaD"/>
</dbReference>
<keyword evidence="10" id="KW-1185">Reference proteome</keyword>
<dbReference type="InterPro" id="IPR022450">
    <property type="entry name" value="TsaD"/>
</dbReference>